<reference evidence="1 2" key="1">
    <citation type="submission" date="2014-09" db="EMBL/GenBank/DDBJ databases">
        <authorList>
            <person name="Ellenberger Sabrina"/>
        </authorList>
    </citation>
    <scope>NUCLEOTIDE SEQUENCE [LARGE SCALE GENOMIC DNA]</scope>
    <source>
        <strain evidence="1 2">CBS 412.66</strain>
    </source>
</reference>
<accession>A0A0B7MYU4</accession>
<organism evidence="1 2">
    <name type="scientific">Parasitella parasitica</name>
    <dbReference type="NCBI Taxonomy" id="35722"/>
    <lineage>
        <taxon>Eukaryota</taxon>
        <taxon>Fungi</taxon>
        <taxon>Fungi incertae sedis</taxon>
        <taxon>Mucoromycota</taxon>
        <taxon>Mucoromycotina</taxon>
        <taxon>Mucoromycetes</taxon>
        <taxon>Mucorales</taxon>
        <taxon>Mucorineae</taxon>
        <taxon>Mucoraceae</taxon>
        <taxon>Parasitella</taxon>
    </lineage>
</organism>
<evidence type="ECO:0000313" key="2">
    <source>
        <dbReference type="Proteomes" id="UP000054107"/>
    </source>
</evidence>
<proteinExistence type="predicted"/>
<dbReference type="AlphaFoldDB" id="A0A0B7MYU4"/>
<gene>
    <name evidence="1" type="primary">PARPA_01383.1 scaffold 1359</name>
</gene>
<protein>
    <submittedName>
        <fullName evidence="1">Uncharacterized protein</fullName>
    </submittedName>
</protein>
<keyword evidence="2" id="KW-1185">Reference proteome</keyword>
<dbReference type="EMBL" id="LN719426">
    <property type="protein sequence ID" value="CEP08074.1"/>
    <property type="molecule type" value="Genomic_DNA"/>
</dbReference>
<name>A0A0B7MYU4_9FUNG</name>
<evidence type="ECO:0000313" key="1">
    <source>
        <dbReference type="EMBL" id="CEP08074.1"/>
    </source>
</evidence>
<dbReference type="OrthoDB" id="2449559at2759"/>
<dbReference type="Proteomes" id="UP000054107">
    <property type="component" value="Unassembled WGS sequence"/>
</dbReference>
<dbReference type="STRING" id="35722.A0A0B7MYU4"/>
<sequence length="149" mass="17350">MLDKLASEDAEVIAGEESVNRRFYNRDLPKYVRSGETRFVLRTRDIVALWRTFNQSEMNSESFYYQQVVLKKVIFNTPYQESKVTHQTWKDYYEHLISIPLKESGIKPATARANVSTIDDTLDLDGRARVTKREPKIMLDNANEDQANV</sequence>